<dbReference type="InterPro" id="IPR002110">
    <property type="entry name" value="Ankyrin_rpt"/>
</dbReference>
<evidence type="ECO:0000313" key="4">
    <source>
        <dbReference type="EMBL" id="KAK4060557.1"/>
    </source>
</evidence>
<dbReference type="EMBL" id="JAWRVG010000081">
    <property type="protein sequence ID" value="KAK4060557.1"/>
    <property type="molecule type" value="Genomic_DNA"/>
</dbReference>
<dbReference type="Proteomes" id="UP001273209">
    <property type="component" value="Unassembled WGS sequence"/>
</dbReference>
<feature type="repeat" description="ANK" evidence="3">
    <location>
        <begin position="122"/>
        <end position="156"/>
    </location>
</feature>
<dbReference type="SMART" id="SM00248">
    <property type="entry name" value="ANK"/>
    <property type="match status" value="12"/>
</dbReference>
<dbReference type="PRINTS" id="PR01415">
    <property type="entry name" value="ANKYRIN"/>
</dbReference>
<dbReference type="InterPro" id="IPR036770">
    <property type="entry name" value="Ankyrin_rpt-contain_sf"/>
</dbReference>
<feature type="repeat" description="ANK" evidence="3">
    <location>
        <begin position="190"/>
        <end position="222"/>
    </location>
</feature>
<dbReference type="Pfam" id="PF12796">
    <property type="entry name" value="Ank_2"/>
    <property type="match status" value="3"/>
</dbReference>
<dbReference type="RefSeq" id="XP_062750364.1">
    <property type="nucleotide sequence ID" value="XM_062894780.1"/>
</dbReference>
<accession>A0AAE1LXY1</accession>
<keyword evidence="2 3" id="KW-0040">ANK repeat</keyword>
<keyword evidence="1" id="KW-0677">Repeat</keyword>
<dbReference type="GeneID" id="87914685"/>
<dbReference type="PANTHER" id="PTHR24180:SF45">
    <property type="entry name" value="POLY [ADP-RIBOSE] POLYMERASE TANKYRASE"/>
    <property type="match status" value="1"/>
</dbReference>
<dbReference type="InterPro" id="IPR051637">
    <property type="entry name" value="Ank_repeat_dom-contain_49"/>
</dbReference>
<evidence type="ECO:0000313" key="5">
    <source>
        <dbReference type="Proteomes" id="UP001273209"/>
    </source>
</evidence>
<gene>
    <name evidence="4" type="ORF">Triagg1_10682</name>
</gene>
<evidence type="ECO:0000256" key="2">
    <source>
        <dbReference type="ARBA" id="ARBA00023043"/>
    </source>
</evidence>
<dbReference type="PROSITE" id="PS50088">
    <property type="entry name" value="ANK_REPEAT"/>
    <property type="match status" value="6"/>
</dbReference>
<feature type="repeat" description="ANK" evidence="3">
    <location>
        <begin position="334"/>
        <end position="367"/>
    </location>
</feature>
<sequence length="473" mass="52111">MVEESSYQPCPEVLLSFPQPNLLNEFGSAPIHSAAYEGQLEAIEILLKFGADVYITNHDGYTPLVYAVSEGKRDVVQYLLEKGADVKLQDNRKASALHYAKTAEIVDILVEKGADVNTVDIDGNTALHHQIKKSSAGIPIIERLMNAGANINAKNRLRITPLMESVKNNSPGLVNYLLSKGADPNNAEQQSESPLFYACYHGNAEVVKMLHRAGAQTDFHFEDFVETALHAACDSDSDDQDLLEVIRYLVEDGKVNVNKRCGSQEENETAVHCACRRKSPSVLGLLIDKDKCKIDFEVSDRMGRRPIHLAAGRQPDCFQLLLNLGCNIHATDKTGRNALHWAAQGGSIDTLRRILDQPGVNIEATDLDGWTALCWAARGPIPKSTSESNSDSSSQAHVVKLLLEKGADKSVRVRGDINELWTPLEIANFHDTGDEVIQLLREHPTDEDNLNSSQKRGFVHDETCCDFCKAVST</sequence>
<evidence type="ECO:0000256" key="3">
    <source>
        <dbReference type="PROSITE-ProRule" id="PRU00023"/>
    </source>
</evidence>
<dbReference type="PANTHER" id="PTHR24180">
    <property type="entry name" value="CYCLIN-DEPENDENT KINASE INHIBITOR 2C-RELATED"/>
    <property type="match status" value="1"/>
</dbReference>
<proteinExistence type="predicted"/>
<name>A0AAE1LXY1_9HYPO</name>
<dbReference type="SUPFAM" id="SSF48403">
    <property type="entry name" value="Ankyrin repeat"/>
    <property type="match status" value="1"/>
</dbReference>
<dbReference type="Pfam" id="PF00023">
    <property type="entry name" value="Ank"/>
    <property type="match status" value="2"/>
</dbReference>
<protein>
    <recommendedName>
        <fullName evidence="6">Ankyrin repeat protein</fullName>
    </recommendedName>
</protein>
<dbReference type="PROSITE" id="PS50297">
    <property type="entry name" value="ANK_REP_REGION"/>
    <property type="match status" value="5"/>
</dbReference>
<organism evidence="4 5">
    <name type="scientific">Trichoderma aggressivum f. europaeum</name>
    <dbReference type="NCBI Taxonomy" id="173218"/>
    <lineage>
        <taxon>Eukaryota</taxon>
        <taxon>Fungi</taxon>
        <taxon>Dikarya</taxon>
        <taxon>Ascomycota</taxon>
        <taxon>Pezizomycotina</taxon>
        <taxon>Sordariomycetes</taxon>
        <taxon>Hypocreomycetidae</taxon>
        <taxon>Hypocreales</taxon>
        <taxon>Hypocreaceae</taxon>
        <taxon>Trichoderma</taxon>
    </lineage>
</organism>
<keyword evidence="5" id="KW-1185">Reference proteome</keyword>
<feature type="repeat" description="ANK" evidence="3">
    <location>
        <begin position="26"/>
        <end position="58"/>
    </location>
</feature>
<feature type="repeat" description="ANK" evidence="3">
    <location>
        <begin position="59"/>
        <end position="91"/>
    </location>
</feature>
<evidence type="ECO:0008006" key="6">
    <source>
        <dbReference type="Google" id="ProtNLM"/>
    </source>
</evidence>
<comment type="caution">
    <text evidence="4">The sequence shown here is derived from an EMBL/GenBank/DDBJ whole genome shotgun (WGS) entry which is preliminary data.</text>
</comment>
<evidence type="ECO:0000256" key="1">
    <source>
        <dbReference type="ARBA" id="ARBA00022737"/>
    </source>
</evidence>
<feature type="repeat" description="ANK" evidence="3">
    <location>
        <begin position="157"/>
        <end position="189"/>
    </location>
</feature>
<dbReference type="AlphaFoldDB" id="A0AAE1LXY1"/>
<dbReference type="Gene3D" id="1.25.40.20">
    <property type="entry name" value="Ankyrin repeat-containing domain"/>
    <property type="match status" value="4"/>
</dbReference>
<reference evidence="4" key="1">
    <citation type="submission" date="2023-11" db="EMBL/GenBank/DDBJ databases">
        <title>The genome sequences of three competitors of mushroom-forming fungi.</title>
        <authorList>
            <person name="Beijen E."/>
            <person name="Ohm R.A."/>
        </authorList>
    </citation>
    <scope>NUCLEOTIDE SEQUENCE</scope>
    <source>
        <strain evidence="4">CBS 100526</strain>
    </source>
</reference>